<proteinExistence type="predicted"/>
<protein>
    <submittedName>
        <fullName evidence="3">Uncharacterized protein</fullName>
    </submittedName>
</protein>
<name>A0A914RTR5_PAREQ</name>
<feature type="chain" id="PRO_5037378682" evidence="1">
    <location>
        <begin position="22"/>
        <end position="181"/>
    </location>
</feature>
<dbReference type="AlphaFoldDB" id="A0A914RTR5"/>
<feature type="signal peptide" evidence="1">
    <location>
        <begin position="1"/>
        <end position="21"/>
    </location>
</feature>
<keyword evidence="2" id="KW-1185">Reference proteome</keyword>
<dbReference type="WBParaSite" id="PEQ_0000971301-mRNA-1">
    <property type="protein sequence ID" value="PEQ_0000971301-mRNA-1"/>
    <property type="gene ID" value="PEQ_0000971301"/>
</dbReference>
<keyword evidence="1" id="KW-0732">Signal</keyword>
<evidence type="ECO:0000256" key="1">
    <source>
        <dbReference type="SAM" id="SignalP"/>
    </source>
</evidence>
<accession>A0A914RTR5</accession>
<reference evidence="3" key="1">
    <citation type="submission" date="2022-11" db="UniProtKB">
        <authorList>
            <consortium name="WormBaseParasite"/>
        </authorList>
    </citation>
    <scope>IDENTIFICATION</scope>
</reference>
<evidence type="ECO:0000313" key="3">
    <source>
        <dbReference type="WBParaSite" id="PEQ_0000971301-mRNA-1"/>
    </source>
</evidence>
<organism evidence="2 3">
    <name type="scientific">Parascaris equorum</name>
    <name type="common">Equine roundworm</name>
    <dbReference type="NCBI Taxonomy" id="6256"/>
    <lineage>
        <taxon>Eukaryota</taxon>
        <taxon>Metazoa</taxon>
        <taxon>Ecdysozoa</taxon>
        <taxon>Nematoda</taxon>
        <taxon>Chromadorea</taxon>
        <taxon>Rhabditida</taxon>
        <taxon>Spirurina</taxon>
        <taxon>Ascaridomorpha</taxon>
        <taxon>Ascaridoidea</taxon>
        <taxon>Ascarididae</taxon>
        <taxon>Parascaris</taxon>
    </lineage>
</organism>
<sequence length="181" mass="20390">MSFLSTKLIWLILQFFHIALSGIDDCTNQLKRVADTNDNPIVFNGTCYETGRDYAAPECQTWNVNVILALRSNTTESVLQEIENLISYTVKDCDYRSSLTFYMIGYSEYECGMKCEIGSLECENLLHRINLTTASINITDNGDVIVRFFENLSKCANSSTFIQGGAVFFITNVPCMSMCTQ</sequence>
<evidence type="ECO:0000313" key="2">
    <source>
        <dbReference type="Proteomes" id="UP000887564"/>
    </source>
</evidence>
<dbReference type="Proteomes" id="UP000887564">
    <property type="component" value="Unplaced"/>
</dbReference>